<keyword evidence="2" id="KW-0812">Transmembrane</keyword>
<feature type="transmembrane region" description="Helical" evidence="2">
    <location>
        <begin position="36"/>
        <end position="59"/>
    </location>
</feature>
<comment type="caution">
    <text evidence="3">The sequence shown here is derived from an EMBL/GenBank/DDBJ whole genome shotgun (WGS) entry which is preliminary data.</text>
</comment>
<keyword evidence="4" id="KW-1185">Reference proteome</keyword>
<keyword evidence="2" id="KW-0472">Membrane</keyword>
<dbReference type="Proteomes" id="UP000823561">
    <property type="component" value="Chromosome 7"/>
</dbReference>
<evidence type="ECO:0000313" key="4">
    <source>
        <dbReference type="Proteomes" id="UP000823561"/>
    </source>
</evidence>
<name>A0AAV6GRJ2_9TELE</name>
<keyword evidence="2" id="KW-1133">Transmembrane helix</keyword>
<evidence type="ECO:0000313" key="3">
    <source>
        <dbReference type="EMBL" id="KAG5277768.1"/>
    </source>
</evidence>
<evidence type="ECO:0000256" key="1">
    <source>
        <dbReference type="SAM" id="MobiDB-lite"/>
    </source>
</evidence>
<feature type="transmembrane region" description="Helical" evidence="2">
    <location>
        <begin position="71"/>
        <end position="98"/>
    </location>
</feature>
<organism evidence="3 4">
    <name type="scientific">Alosa alosa</name>
    <name type="common">allis shad</name>
    <dbReference type="NCBI Taxonomy" id="278164"/>
    <lineage>
        <taxon>Eukaryota</taxon>
        <taxon>Metazoa</taxon>
        <taxon>Chordata</taxon>
        <taxon>Craniata</taxon>
        <taxon>Vertebrata</taxon>
        <taxon>Euteleostomi</taxon>
        <taxon>Actinopterygii</taxon>
        <taxon>Neopterygii</taxon>
        <taxon>Teleostei</taxon>
        <taxon>Clupei</taxon>
        <taxon>Clupeiformes</taxon>
        <taxon>Clupeoidei</taxon>
        <taxon>Clupeidae</taxon>
        <taxon>Alosa</taxon>
    </lineage>
</organism>
<protein>
    <submittedName>
        <fullName evidence="3">Uncharacterized protein</fullName>
    </submittedName>
</protein>
<evidence type="ECO:0000256" key="2">
    <source>
        <dbReference type="SAM" id="Phobius"/>
    </source>
</evidence>
<gene>
    <name evidence="3" type="ORF">AALO_G00091170</name>
</gene>
<proteinExistence type="predicted"/>
<dbReference type="EMBL" id="JADWDJ010000007">
    <property type="protein sequence ID" value="KAG5277768.1"/>
    <property type="molecule type" value="Genomic_DNA"/>
</dbReference>
<feature type="region of interest" description="Disordered" evidence="1">
    <location>
        <begin position="1"/>
        <end position="22"/>
    </location>
</feature>
<reference evidence="3" key="1">
    <citation type="submission" date="2020-10" db="EMBL/GenBank/DDBJ databases">
        <title>Chromosome-scale genome assembly of the Allis shad, Alosa alosa.</title>
        <authorList>
            <person name="Margot Z."/>
            <person name="Christophe K."/>
            <person name="Cabau C."/>
            <person name="Louis A."/>
            <person name="Berthelot C."/>
            <person name="Parey E."/>
            <person name="Roest Crollius H."/>
            <person name="Montfort J."/>
            <person name="Robinson-Rechavi M."/>
            <person name="Bucao C."/>
            <person name="Bouchez O."/>
            <person name="Gislard M."/>
            <person name="Lluch J."/>
            <person name="Milhes M."/>
            <person name="Lampietro C."/>
            <person name="Lopez Roques C."/>
            <person name="Donnadieu C."/>
            <person name="Braasch I."/>
            <person name="Desvignes T."/>
            <person name="Postlethwait J."/>
            <person name="Bobe J."/>
            <person name="Guiguen Y."/>
        </authorList>
    </citation>
    <scope>NUCLEOTIDE SEQUENCE</scope>
    <source>
        <strain evidence="3">M-15738</strain>
        <tissue evidence="3">Blood</tissue>
    </source>
</reference>
<dbReference type="AlphaFoldDB" id="A0AAV6GRJ2"/>
<accession>A0AAV6GRJ2</accession>
<sequence>MMPLRGDAGPGLKVRGGRQGSKRPLYSRVDNRGSDVAVCVCVCLWSRLYWCLYAGAPFGRLLWLFWSANSYMVMLSYCICAGVLCVCVCVLAPACVFWQCWSDYCRGCYCFSSWGHPDRTVRTVCVFVPASECWGYSVCMQNQSDLCTSV</sequence>